<dbReference type="GO" id="GO:0046872">
    <property type="term" value="F:metal ion binding"/>
    <property type="evidence" value="ECO:0007669"/>
    <property type="project" value="UniProtKB-KW"/>
</dbReference>
<accession>A0A7W4WA69</accession>
<reference evidence="8 9" key="1">
    <citation type="submission" date="2020-08" db="EMBL/GenBank/DDBJ databases">
        <title>Genomic Encyclopedia of Type Strains, Phase III (KMG-III): the genomes of soil and plant-associated and newly described type strains.</title>
        <authorList>
            <person name="Whitman W."/>
        </authorList>
    </citation>
    <scope>NUCLEOTIDE SEQUENCE [LARGE SCALE GENOMIC DNA]</scope>
    <source>
        <strain evidence="8 9">CECT 8799</strain>
    </source>
</reference>
<evidence type="ECO:0000313" key="8">
    <source>
        <dbReference type="EMBL" id="MBB3060324.1"/>
    </source>
</evidence>
<organism evidence="8 9">
    <name type="scientific">Microbulbifer rhizosphaerae</name>
    <dbReference type="NCBI Taxonomy" id="1562603"/>
    <lineage>
        <taxon>Bacteria</taxon>
        <taxon>Pseudomonadati</taxon>
        <taxon>Pseudomonadota</taxon>
        <taxon>Gammaproteobacteria</taxon>
        <taxon>Cellvibrionales</taxon>
        <taxon>Microbulbiferaceae</taxon>
        <taxon>Microbulbifer</taxon>
    </lineage>
</organism>
<evidence type="ECO:0000256" key="3">
    <source>
        <dbReference type="ARBA" id="ARBA00023004"/>
    </source>
</evidence>
<dbReference type="PROSITE" id="PS51007">
    <property type="entry name" value="CYTC"/>
    <property type="match status" value="1"/>
</dbReference>
<keyword evidence="1 4" id="KW-0349">Heme</keyword>
<keyword evidence="2 4" id="KW-0479">Metal-binding</keyword>
<proteinExistence type="predicted"/>
<evidence type="ECO:0000256" key="6">
    <source>
        <dbReference type="SAM" id="SignalP"/>
    </source>
</evidence>
<comment type="caution">
    <text evidence="8">The sequence shown here is derived from an EMBL/GenBank/DDBJ whole genome shotgun (WGS) entry which is preliminary data.</text>
</comment>
<dbReference type="SUPFAM" id="SSF46626">
    <property type="entry name" value="Cytochrome c"/>
    <property type="match status" value="1"/>
</dbReference>
<protein>
    <submittedName>
        <fullName evidence="8">Mono/diheme cytochrome c family protein</fullName>
    </submittedName>
</protein>
<keyword evidence="6" id="KW-0732">Signal</keyword>
<evidence type="ECO:0000256" key="2">
    <source>
        <dbReference type="ARBA" id="ARBA00022723"/>
    </source>
</evidence>
<gene>
    <name evidence="8" type="ORF">FHS09_001139</name>
</gene>
<name>A0A7W4WA69_9GAMM</name>
<feature type="chain" id="PRO_5031222242" evidence="6">
    <location>
        <begin position="23"/>
        <end position="307"/>
    </location>
</feature>
<dbReference type="Proteomes" id="UP000535937">
    <property type="component" value="Unassembled WGS sequence"/>
</dbReference>
<dbReference type="RefSeq" id="WP_183457596.1">
    <property type="nucleotide sequence ID" value="NZ_JACHWZ010000004.1"/>
</dbReference>
<dbReference type="GO" id="GO:0020037">
    <property type="term" value="F:heme binding"/>
    <property type="evidence" value="ECO:0007669"/>
    <property type="project" value="InterPro"/>
</dbReference>
<keyword evidence="9" id="KW-1185">Reference proteome</keyword>
<dbReference type="EMBL" id="JACHWZ010000004">
    <property type="protein sequence ID" value="MBB3060324.1"/>
    <property type="molecule type" value="Genomic_DNA"/>
</dbReference>
<sequence>MNVKPIYILLLALVLAACDAGSGEGLDENGIPLESNNEEETPSEEAPPTEEPPTEEPPAEEPPSEEPPGEEPPAEEPADGVTLAELQTDIFGPICAQCHVGSGAPQGLRLDSEENSYNFLVDQPSSEDSSLLRVDPGNPDNSYLVHKVEGRSSIIGSRMPLGQDPLSDADIQRIRDWVANGAPRTGTGDASTTVTASAFESGETKAVFGMHFSRALDPATLSKNTVLVQFIFEDFTLVANTDDYDLHLVAGQDLILEMNTEPYASAKAVDIRFNSPLTSTVLDFRGRVLDGDANDIDGGEQHHVLDL</sequence>
<dbReference type="PROSITE" id="PS51257">
    <property type="entry name" value="PROKAR_LIPOPROTEIN"/>
    <property type="match status" value="1"/>
</dbReference>
<evidence type="ECO:0000256" key="5">
    <source>
        <dbReference type="SAM" id="MobiDB-lite"/>
    </source>
</evidence>
<dbReference type="InterPro" id="IPR036909">
    <property type="entry name" value="Cyt_c-like_dom_sf"/>
</dbReference>
<dbReference type="InterPro" id="IPR009056">
    <property type="entry name" value="Cyt_c-like_dom"/>
</dbReference>
<feature type="compositionally biased region" description="Acidic residues" evidence="5">
    <location>
        <begin position="52"/>
        <end position="78"/>
    </location>
</feature>
<keyword evidence="3 4" id="KW-0408">Iron</keyword>
<feature type="region of interest" description="Disordered" evidence="5">
    <location>
        <begin position="26"/>
        <end position="79"/>
    </location>
</feature>
<evidence type="ECO:0000256" key="4">
    <source>
        <dbReference type="PROSITE-ProRule" id="PRU00433"/>
    </source>
</evidence>
<dbReference type="AlphaFoldDB" id="A0A7W4WA69"/>
<evidence type="ECO:0000256" key="1">
    <source>
        <dbReference type="ARBA" id="ARBA00022617"/>
    </source>
</evidence>
<feature type="domain" description="Cytochrome c" evidence="7">
    <location>
        <begin position="82"/>
        <end position="182"/>
    </location>
</feature>
<evidence type="ECO:0000313" key="9">
    <source>
        <dbReference type="Proteomes" id="UP000535937"/>
    </source>
</evidence>
<dbReference type="GO" id="GO:0009055">
    <property type="term" value="F:electron transfer activity"/>
    <property type="evidence" value="ECO:0007669"/>
    <property type="project" value="InterPro"/>
</dbReference>
<evidence type="ECO:0000259" key="7">
    <source>
        <dbReference type="PROSITE" id="PS51007"/>
    </source>
</evidence>
<feature type="signal peptide" evidence="6">
    <location>
        <begin position="1"/>
        <end position="22"/>
    </location>
</feature>